<sequence length="245" mass="24899">MTGVLAETAWPAISDDVVVLVPLGSTEQHGPHLPFATDSTISAEVARGAAERCRGLDGSAPLIVAPALPYGASGEHQAFPGTVSIGTEALQVVLIELVRSLATWADGIIFVNGHGGNIQALSTAVPQLIAEQHRVAWLPCAVPDGDAHAGHTETSLMLHLAPQQVDMSLARAGNVAPMRELLPVLAASGTRAVSPSGVLGDPTGASAAEGSVLLGSMIDSVLRRIAGGSVDQRGCLRDPGAGGVR</sequence>
<dbReference type="GO" id="GO:0047789">
    <property type="term" value="F:creatininase activity"/>
    <property type="evidence" value="ECO:0007669"/>
    <property type="project" value="UniProtKB-EC"/>
</dbReference>
<dbReference type="InterPro" id="IPR003785">
    <property type="entry name" value="Creatininase/forma_Hydrolase"/>
</dbReference>
<dbReference type="EC" id="3.5.2.10" evidence="6"/>
<dbReference type="InterPro" id="IPR023871">
    <property type="entry name" value="MftE"/>
</dbReference>
<organism evidence="6 7">
    <name type="scientific">Arthrobacter ginsengisoli</name>
    <dbReference type="NCBI Taxonomy" id="1356565"/>
    <lineage>
        <taxon>Bacteria</taxon>
        <taxon>Bacillati</taxon>
        <taxon>Actinomycetota</taxon>
        <taxon>Actinomycetes</taxon>
        <taxon>Micrococcales</taxon>
        <taxon>Micrococcaceae</taxon>
        <taxon>Arthrobacter</taxon>
    </lineage>
</organism>
<comment type="cofactor">
    <cofactor evidence="1">
        <name>Zn(2+)</name>
        <dbReference type="ChEBI" id="CHEBI:29105"/>
    </cofactor>
</comment>
<dbReference type="PANTHER" id="PTHR35005:SF1">
    <property type="entry name" value="2-AMINO-5-FORMYLAMINO-6-RIBOSYLAMINOPYRIMIDIN-4(3H)-ONE 5'-MONOPHOSPHATE DEFORMYLASE"/>
    <property type="match status" value="1"/>
</dbReference>
<evidence type="ECO:0000256" key="2">
    <source>
        <dbReference type="ARBA" id="ARBA00022723"/>
    </source>
</evidence>
<dbReference type="Pfam" id="PF02633">
    <property type="entry name" value="Creatininase"/>
    <property type="match status" value="1"/>
</dbReference>
<comment type="similarity">
    <text evidence="5">Belongs to the creatininase superfamily.</text>
</comment>
<dbReference type="EMBL" id="JAVDVQ010000009">
    <property type="protein sequence ID" value="MDR7083211.1"/>
    <property type="molecule type" value="Genomic_DNA"/>
</dbReference>
<keyword evidence="3 6" id="KW-0378">Hydrolase</keyword>
<reference evidence="6 7" key="1">
    <citation type="submission" date="2023-07" db="EMBL/GenBank/DDBJ databases">
        <title>Sorghum-associated microbial communities from plants grown in Nebraska, USA.</title>
        <authorList>
            <person name="Schachtman D."/>
        </authorList>
    </citation>
    <scope>NUCLEOTIDE SEQUENCE [LARGE SCALE GENOMIC DNA]</scope>
    <source>
        <strain evidence="6 7">BE167</strain>
    </source>
</reference>
<dbReference type="InterPro" id="IPR024087">
    <property type="entry name" value="Creatininase-like_sf"/>
</dbReference>
<evidence type="ECO:0000256" key="4">
    <source>
        <dbReference type="ARBA" id="ARBA00022833"/>
    </source>
</evidence>
<accession>A0ABU1UDF8</accession>
<evidence type="ECO:0000256" key="1">
    <source>
        <dbReference type="ARBA" id="ARBA00001947"/>
    </source>
</evidence>
<keyword evidence="7" id="KW-1185">Reference proteome</keyword>
<gene>
    <name evidence="6" type="ORF">J2X01_002504</name>
</gene>
<keyword evidence="2" id="KW-0479">Metal-binding</keyword>
<name>A0ABU1UDF8_9MICC</name>
<evidence type="ECO:0000256" key="3">
    <source>
        <dbReference type="ARBA" id="ARBA00022801"/>
    </source>
</evidence>
<keyword evidence="4" id="KW-0862">Zinc</keyword>
<dbReference type="RefSeq" id="WP_310057549.1">
    <property type="nucleotide sequence ID" value="NZ_JAVDVQ010000009.1"/>
</dbReference>
<dbReference type="SUPFAM" id="SSF102215">
    <property type="entry name" value="Creatininase"/>
    <property type="match status" value="1"/>
</dbReference>
<comment type="caution">
    <text evidence="6">The sequence shown here is derived from an EMBL/GenBank/DDBJ whole genome shotgun (WGS) entry which is preliminary data.</text>
</comment>
<evidence type="ECO:0000313" key="6">
    <source>
        <dbReference type="EMBL" id="MDR7083211.1"/>
    </source>
</evidence>
<evidence type="ECO:0000256" key="5">
    <source>
        <dbReference type="ARBA" id="ARBA00024029"/>
    </source>
</evidence>
<dbReference type="PANTHER" id="PTHR35005">
    <property type="entry name" value="3-DEHYDRO-SCYLLO-INOSOSE HYDROLASE"/>
    <property type="match status" value="1"/>
</dbReference>
<dbReference type="Gene3D" id="3.40.50.10310">
    <property type="entry name" value="Creatininase"/>
    <property type="match status" value="1"/>
</dbReference>
<protein>
    <submittedName>
        <fullName evidence="6">Creatinine amidohydrolase</fullName>
        <ecNumber evidence="6">3.5.2.10</ecNumber>
    </submittedName>
</protein>
<dbReference type="Proteomes" id="UP001252243">
    <property type="component" value="Unassembled WGS sequence"/>
</dbReference>
<proteinExistence type="inferred from homology"/>
<evidence type="ECO:0000313" key="7">
    <source>
        <dbReference type="Proteomes" id="UP001252243"/>
    </source>
</evidence>
<dbReference type="NCBIfam" id="TIGR03964">
    <property type="entry name" value="mycofact_creat"/>
    <property type="match status" value="1"/>
</dbReference>